<dbReference type="PIRSF" id="PIRSF006603">
    <property type="entry name" value="DinF"/>
    <property type="match status" value="1"/>
</dbReference>
<keyword evidence="2" id="KW-0813">Transport</keyword>
<gene>
    <name evidence="8" type="ORF">OFY17_00935</name>
</gene>
<evidence type="ECO:0000313" key="8">
    <source>
        <dbReference type="EMBL" id="MCV2401435.1"/>
    </source>
</evidence>
<dbReference type="PANTHER" id="PTHR43549">
    <property type="entry name" value="MULTIDRUG RESISTANCE PROTEIN YPNP-RELATED"/>
    <property type="match status" value="1"/>
</dbReference>
<keyword evidence="9" id="KW-1185">Reference proteome</keyword>
<accession>A0ABT2YNV7</accession>
<dbReference type="Proteomes" id="UP001209713">
    <property type="component" value="Unassembled WGS sequence"/>
</dbReference>
<feature type="transmembrane region" description="Helical" evidence="7">
    <location>
        <begin position="49"/>
        <end position="82"/>
    </location>
</feature>
<dbReference type="Pfam" id="PF01554">
    <property type="entry name" value="MatE"/>
    <property type="match status" value="2"/>
</dbReference>
<comment type="caution">
    <text evidence="8">The sequence shown here is derived from an EMBL/GenBank/DDBJ whole genome shotgun (WGS) entry which is preliminary data.</text>
</comment>
<keyword evidence="5 7" id="KW-1133">Transmembrane helix</keyword>
<feature type="transmembrane region" description="Helical" evidence="7">
    <location>
        <begin position="352"/>
        <end position="375"/>
    </location>
</feature>
<evidence type="ECO:0000256" key="1">
    <source>
        <dbReference type="ARBA" id="ARBA00004429"/>
    </source>
</evidence>
<evidence type="ECO:0000256" key="7">
    <source>
        <dbReference type="SAM" id="Phobius"/>
    </source>
</evidence>
<feature type="transmembrane region" description="Helical" evidence="7">
    <location>
        <begin position="195"/>
        <end position="214"/>
    </location>
</feature>
<feature type="transmembrane region" description="Helical" evidence="7">
    <location>
        <begin position="269"/>
        <end position="297"/>
    </location>
</feature>
<protein>
    <submittedName>
        <fullName evidence="8">MATE family efflux transporter</fullName>
    </submittedName>
</protein>
<dbReference type="InterPro" id="IPR002528">
    <property type="entry name" value="MATE_fam"/>
</dbReference>
<feature type="transmembrane region" description="Helical" evidence="7">
    <location>
        <begin position="94"/>
        <end position="113"/>
    </location>
</feature>
<evidence type="ECO:0000256" key="3">
    <source>
        <dbReference type="ARBA" id="ARBA00022475"/>
    </source>
</evidence>
<evidence type="ECO:0000256" key="6">
    <source>
        <dbReference type="ARBA" id="ARBA00023136"/>
    </source>
</evidence>
<sequence length="459" mass="49387">MPKRAKLTQGSTLKHVFSMSLTGALGLMSIFLVDLVDMFFLSMLGEKEAVAAVGFASAIIFFTISIGIAVSISATALVSKAIGSGNIDLAKRRAVNVLVYGVFFSSIVVWWLWPKVPHILLYIGATGRTLDLATDYLQILILGMPAVMASMIGAGIMRALGDARRAMYVTLAGGIVNAVLDPILIFGLGLGVQGAAIASLLARFFMVAISYHGVMHIHKMLGTFDLMEFIKDAKGISLIAVPAMLTNMSSPLANAIVMEYTSSFGDDAVAAVAIIGRVIPVVFCGIFALSGAVGPVLGQNYGAVRFDRMHNAISSAVLYAFCYCAVLCVFLYQVQDWLVEVFNASAESAELIRFFSTFVSFSFFFQSLLFIAIAVFNNLGKPFVSTLLNFGRATLGTWPLIAFFALFMDANGILFGQAVGSVIFGCLGFYMARKYIETLEEKEASNIAPSRSNNHDEPL</sequence>
<feature type="transmembrane region" description="Helical" evidence="7">
    <location>
        <begin position="387"/>
        <end position="407"/>
    </location>
</feature>
<feature type="transmembrane region" description="Helical" evidence="7">
    <location>
        <begin position="21"/>
        <end position="43"/>
    </location>
</feature>
<dbReference type="NCBIfam" id="TIGR00797">
    <property type="entry name" value="matE"/>
    <property type="match status" value="1"/>
</dbReference>
<feature type="transmembrane region" description="Helical" evidence="7">
    <location>
        <begin position="309"/>
        <end position="332"/>
    </location>
</feature>
<dbReference type="EMBL" id="JAOVZB010000001">
    <property type="protein sequence ID" value="MCV2401435.1"/>
    <property type="molecule type" value="Genomic_DNA"/>
</dbReference>
<feature type="transmembrane region" description="Helical" evidence="7">
    <location>
        <begin position="235"/>
        <end position="257"/>
    </location>
</feature>
<proteinExistence type="predicted"/>
<keyword evidence="4 7" id="KW-0812">Transmembrane</keyword>
<name>A0ABT2YNV7_9GAMM</name>
<organism evidence="8 9">
    <name type="scientific">Marinomonas sargassi</name>
    <dbReference type="NCBI Taxonomy" id="2984494"/>
    <lineage>
        <taxon>Bacteria</taxon>
        <taxon>Pseudomonadati</taxon>
        <taxon>Pseudomonadota</taxon>
        <taxon>Gammaproteobacteria</taxon>
        <taxon>Oceanospirillales</taxon>
        <taxon>Oceanospirillaceae</taxon>
        <taxon>Marinomonas</taxon>
    </lineage>
</organism>
<keyword evidence="3" id="KW-1003">Cell membrane</keyword>
<feature type="transmembrane region" description="Helical" evidence="7">
    <location>
        <begin position="413"/>
        <end position="432"/>
    </location>
</feature>
<evidence type="ECO:0000256" key="5">
    <source>
        <dbReference type="ARBA" id="ARBA00022989"/>
    </source>
</evidence>
<evidence type="ECO:0000256" key="2">
    <source>
        <dbReference type="ARBA" id="ARBA00022448"/>
    </source>
</evidence>
<comment type="subcellular location">
    <subcellularLocation>
        <location evidence="1">Cell inner membrane</location>
        <topology evidence="1">Multi-pass membrane protein</topology>
    </subcellularLocation>
</comment>
<reference evidence="8 9" key="1">
    <citation type="submission" date="2022-10" db="EMBL/GenBank/DDBJ databases">
        <title>Marinomonas transparenta sp. nov. and Marinomonas sargassi sp. nov., isolated from marine alga (Sargassum natans (L.) Gaillon).</title>
        <authorList>
            <person name="Wang Y."/>
        </authorList>
    </citation>
    <scope>NUCLEOTIDE SEQUENCE [LARGE SCALE GENOMIC DNA]</scope>
    <source>
        <strain evidence="8 9">C2222</strain>
    </source>
</reference>
<dbReference type="InterPro" id="IPR052031">
    <property type="entry name" value="Membrane_Transporter-Flippase"/>
</dbReference>
<feature type="transmembrane region" description="Helical" evidence="7">
    <location>
        <begin position="168"/>
        <end position="189"/>
    </location>
</feature>
<feature type="transmembrane region" description="Helical" evidence="7">
    <location>
        <begin position="136"/>
        <end position="156"/>
    </location>
</feature>
<dbReference type="InterPro" id="IPR048279">
    <property type="entry name" value="MdtK-like"/>
</dbReference>
<dbReference type="RefSeq" id="WP_263528812.1">
    <property type="nucleotide sequence ID" value="NZ_JAOVZB010000001.1"/>
</dbReference>
<keyword evidence="6 7" id="KW-0472">Membrane</keyword>
<dbReference type="PANTHER" id="PTHR43549:SF2">
    <property type="entry name" value="MULTIDRUG RESISTANCE PROTEIN NORM-RELATED"/>
    <property type="match status" value="1"/>
</dbReference>
<evidence type="ECO:0000313" key="9">
    <source>
        <dbReference type="Proteomes" id="UP001209713"/>
    </source>
</evidence>
<evidence type="ECO:0000256" key="4">
    <source>
        <dbReference type="ARBA" id="ARBA00022692"/>
    </source>
</evidence>